<keyword evidence="2" id="KW-0472">Membrane</keyword>
<feature type="region of interest" description="Disordered" evidence="1">
    <location>
        <begin position="40"/>
        <end position="171"/>
    </location>
</feature>
<protein>
    <submittedName>
        <fullName evidence="3">SHOCT domain-containing protein</fullName>
    </submittedName>
</protein>
<gene>
    <name evidence="3" type="ORF">MWH26_14475</name>
</gene>
<sequence length="428" mass="44760">MEKDPSPLDTLRQLKEWLDAGTITPQEFETLKKKLLFSESAGVTASSAAPPAAPAPPTTPAPPVVPMTPVPPAPPVATPAPSVAPPTPPATFSQAVPMTPVGGPPPASTASTGGSPVEDPLLPPVTTSRPLHAAYVAEPPTPPTTTPGLSHPLEAGRPGSSPTRDDAFMPPAAAVGESELVEDEPYVAPPKSPLGTILIVGGILALLALVAYLMLGNQDSERLTSTTLTAADSLATRPEEGPQSEQIDLPPAAAPETVRVAPVAPPVTTPAPDSVAQPATAPTEATAPPAAPAVDEGAAQARIEGVLQNYYADLQAAPFSAAAYFAPRVERFYLQQNTTPALITAELEKSHFPEFLEGQTTIEPGSLKVSPPVNDGSRVVTFIEKSSALRQSLQKRQQTTAQVRVRFDKNFKIVYLRQERLLENTFSE</sequence>
<evidence type="ECO:0000256" key="2">
    <source>
        <dbReference type="SAM" id="Phobius"/>
    </source>
</evidence>
<feature type="compositionally biased region" description="Low complexity" evidence="1">
    <location>
        <begin position="270"/>
        <end position="288"/>
    </location>
</feature>
<reference evidence="3 4" key="1">
    <citation type="submission" date="2022-04" db="EMBL/GenBank/DDBJ databases">
        <title>Hymenobacter sp. isolated from the air.</title>
        <authorList>
            <person name="Won M."/>
            <person name="Lee C.-M."/>
            <person name="Woen H.-Y."/>
            <person name="Kwon S.-W."/>
        </authorList>
    </citation>
    <scope>NUCLEOTIDE SEQUENCE [LARGE SCALE GENOMIC DNA]</scope>
    <source>
        <strain evidence="4">5516 S-25</strain>
    </source>
</reference>
<keyword evidence="2" id="KW-0812">Transmembrane</keyword>
<dbReference type="Proteomes" id="UP000829647">
    <property type="component" value="Chromosome"/>
</dbReference>
<feature type="transmembrane region" description="Helical" evidence="2">
    <location>
        <begin position="194"/>
        <end position="215"/>
    </location>
</feature>
<evidence type="ECO:0000313" key="4">
    <source>
        <dbReference type="Proteomes" id="UP000829647"/>
    </source>
</evidence>
<dbReference type="RefSeq" id="WP_247974845.1">
    <property type="nucleotide sequence ID" value="NZ_CP095848.1"/>
</dbReference>
<organism evidence="3 4">
    <name type="scientific">Hymenobacter sublimis</name>
    <dbReference type="NCBI Taxonomy" id="2933777"/>
    <lineage>
        <taxon>Bacteria</taxon>
        <taxon>Pseudomonadati</taxon>
        <taxon>Bacteroidota</taxon>
        <taxon>Cytophagia</taxon>
        <taxon>Cytophagales</taxon>
        <taxon>Hymenobacteraceae</taxon>
        <taxon>Hymenobacter</taxon>
    </lineage>
</organism>
<evidence type="ECO:0000256" key="1">
    <source>
        <dbReference type="SAM" id="MobiDB-lite"/>
    </source>
</evidence>
<feature type="region of interest" description="Disordered" evidence="1">
    <location>
        <begin position="263"/>
        <end position="296"/>
    </location>
</feature>
<feature type="compositionally biased region" description="Pro residues" evidence="1">
    <location>
        <begin position="51"/>
        <end position="89"/>
    </location>
</feature>
<name>A0ABY4JAG7_9BACT</name>
<evidence type="ECO:0000313" key="3">
    <source>
        <dbReference type="EMBL" id="UPL48389.1"/>
    </source>
</evidence>
<proteinExistence type="predicted"/>
<accession>A0ABY4JAG7</accession>
<keyword evidence="4" id="KW-1185">Reference proteome</keyword>
<dbReference type="EMBL" id="CP095848">
    <property type="protein sequence ID" value="UPL48389.1"/>
    <property type="molecule type" value="Genomic_DNA"/>
</dbReference>
<keyword evidence="2" id="KW-1133">Transmembrane helix</keyword>